<dbReference type="Proteomes" id="UP001060215">
    <property type="component" value="Chromosome 4"/>
</dbReference>
<name>A0ACC0HNW6_9ERIC</name>
<proteinExistence type="predicted"/>
<protein>
    <submittedName>
        <fullName evidence="1">Uncharacterized protein</fullName>
    </submittedName>
</protein>
<evidence type="ECO:0000313" key="1">
    <source>
        <dbReference type="EMBL" id="KAI8014588.1"/>
    </source>
</evidence>
<comment type="caution">
    <text evidence="1">The sequence shown here is derived from an EMBL/GenBank/DDBJ whole genome shotgun (WGS) entry which is preliminary data.</text>
</comment>
<organism evidence="1 2">
    <name type="scientific">Camellia lanceoleosa</name>
    <dbReference type="NCBI Taxonomy" id="1840588"/>
    <lineage>
        <taxon>Eukaryota</taxon>
        <taxon>Viridiplantae</taxon>
        <taxon>Streptophyta</taxon>
        <taxon>Embryophyta</taxon>
        <taxon>Tracheophyta</taxon>
        <taxon>Spermatophyta</taxon>
        <taxon>Magnoliopsida</taxon>
        <taxon>eudicotyledons</taxon>
        <taxon>Gunneridae</taxon>
        <taxon>Pentapetalae</taxon>
        <taxon>asterids</taxon>
        <taxon>Ericales</taxon>
        <taxon>Theaceae</taxon>
        <taxon>Camellia</taxon>
    </lineage>
</organism>
<accession>A0ACC0HNW6</accession>
<keyword evidence="2" id="KW-1185">Reference proteome</keyword>
<dbReference type="EMBL" id="CM045761">
    <property type="protein sequence ID" value="KAI8014588.1"/>
    <property type="molecule type" value="Genomic_DNA"/>
</dbReference>
<reference evidence="1 2" key="1">
    <citation type="journal article" date="2022" name="Plant J.">
        <title>Chromosome-level genome of Camellia lanceoleosa provides a valuable resource for understanding genome evolution and self-incompatibility.</title>
        <authorList>
            <person name="Gong W."/>
            <person name="Xiao S."/>
            <person name="Wang L."/>
            <person name="Liao Z."/>
            <person name="Chang Y."/>
            <person name="Mo W."/>
            <person name="Hu G."/>
            <person name="Li W."/>
            <person name="Zhao G."/>
            <person name="Zhu H."/>
            <person name="Hu X."/>
            <person name="Ji K."/>
            <person name="Xiang X."/>
            <person name="Song Q."/>
            <person name="Yuan D."/>
            <person name="Jin S."/>
            <person name="Zhang L."/>
        </authorList>
    </citation>
    <scope>NUCLEOTIDE SEQUENCE [LARGE SCALE GENOMIC DNA]</scope>
    <source>
        <strain evidence="1">SQ_2022a</strain>
    </source>
</reference>
<evidence type="ECO:0000313" key="2">
    <source>
        <dbReference type="Proteomes" id="UP001060215"/>
    </source>
</evidence>
<sequence length="28" mass="2679">MVLASLAGADGGGGGASKLPIALRLNLR</sequence>
<gene>
    <name evidence="1" type="ORF">LOK49_LG05G02481</name>
</gene>